<dbReference type="Gene3D" id="1.25.40.10">
    <property type="entry name" value="Tetratricopeptide repeat domain"/>
    <property type="match status" value="2"/>
</dbReference>
<evidence type="ECO:0000256" key="5">
    <source>
        <dbReference type="SAM" id="Phobius"/>
    </source>
</evidence>
<keyword evidence="2" id="KW-0238">DNA-binding</keyword>
<proteinExistence type="predicted"/>
<evidence type="ECO:0000313" key="8">
    <source>
        <dbReference type="Proteomes" id="UP000798808"/>
    </source>
</evidence>
<dbReference type="InterPro" id="IPR018062">
    <property type="entry name" value="HTH_AraC-typ_CS"/>
</dbReference>
<keyword evidence="3" id="KW-0804">Transcription</keyword>
<dbReference type="Gene3D" id="1.10.10.60">
    <property type="entry name" value="Homeodomain-like"/>
    <property type="match status" value="1"/>
</dbReference>
<keyword evidence="1" id="KW-0805">Transcription regulation</keyword>
<dbReference type="InterPro" id="IPR019734">
    <property type="entry name" value="TPR_rpt"/>
</dbReference>
<dbReference type="SMART" id="SM00342">
    <property type="entry name" value="HTH_ARAC"/>
    <property type="match status" value="1"/>
</dbReference>
<dbReference type="InterPro" id="IPR020449">
    <property type="entry name" value="Tscrpt_reg_AraC-type_HTH"/>
</dbReference>
<accession>A0ABW9RNT0</accession>
<dbReference type="PROSITE" id="PS01124">
    <property type="entry name" value="HTH_ARAC_FAMILY_2"/>
    <property type="match status" value="1"/>
</dbReference>
<dbReference type="Proteomes" id="UP000798808">
    <property type="component" value="Unassembled WGS sequence"/>
</dbReference>
<dbReference type="PANTHER" id="PTHR43280:SF2">
    <property type="entry name" value="HTH-TYPE TRANSCRIPTIONAL REGULATOR EXSA"/>
    <property type="match status" value="1"/>
</dbReference>
<dbReference type="SMART" id="SM00028">
    <property type="entry name" value="TPR"/>
    <property type="match status" value="3"/>
</dbReference>
<keyword evidence="5" id="KW-1133">Transmembrane helix</keyword>
<keyword evidence="8" id="KW-1185">Reference proteome</keyword>
<dbReference type="PROSITE" id="PS50005">
    <property type="entry name" value="TPR"/>
    <property type="match status" value="1"/>
</dbReference>
<organism evidence="7 8">
    <name type="scientific">Fulvivirga kasyanovii</name>
    <dbReference type="NCBI Taxonomy" id="396812"/>
    <lineage>
        <taxon>Bacteria</taxon>
        <taxon>Pseudomonadati</taxon>
        <taxon>Bacteroidota</taxon>
        <taxon>Cytophagia</taxon>
        <taxon>Cytophagales</taxon>
        <taxon>Fulvivirgaceae</taxon>
        <taxon>Fulvivirga</taxon>
    </lineage>
</organism>
<dbReference type="InterPro" id="IPR018060">
    <property type="entry name" value="HTH_AraC"/>
</dbReference>
<dbReference type="RefSeq" id="WP_155171829.1">
    <property type="nucleotide sequence ID" value="NZ_BAAAFL010000006.1"/>
</dbReference>
<comment type="caution">
    <text evidence="7">The sequence shown here is derived from an EMBL/GenBank/DDBJ whole genome shotgun (WGS) entry which is preliminary data.</text>
</comment>
<evidence type="ECO:0000256" key="3">
    <source>
        <dbReference type="ARBA" id="ARBA00023163"/>
    </source>
</evidence>
<reference evidence="7 8" key="1">
    <citation type="submission" date="2019-02" db="EMBL/GenBank/DDBJ databases">
        <authorList>
            <person name="Goldberg S.R."/>
            <person name="Haltli B.A."/>
            <person name="Correa H."/>
            <person name="Russell K.G."/>
        </authorList>
    </citation>
    <scope>NUCLEOTIDE SEQUENCE [LARGE SCALE GENOMIC DNA]</scope>
    <source>
        <strain evidence="7 8">JCM 16186</strain>
    </source>
</reference>
<keyword evidence="4" id="KW-0802">TPR repeat</keyword>
<dbReference type="Pfam" id="PF12833">
    <property type="entry name" value="HTH_18"/>
    <property type="match status" value="1"/>
</dbReference>
<feature type="transmembrane region" description="Helical" evidence="5">
    <location>
        <begin position="134"/>
        <end position="154"/>
    </location>
</feature>
<protein>
    <submittedName>
        <fullName evidence="7">Helix-turn-helix domain-containing protein</fullName>
    </submittedName>
</protein>
<dbReference type="PANTHER" id="PTHR43280">
    <property type="entry name" value="ARAC-FAMILY TRANSCRIPTIONAL REGULATOR"/>
    <property type="match status" value="1"/>
</dbReference>
<dbReference type="SUPFAM" id="SSF46689">
    <property type="entry name" value="Homeodomain-like"/>
    <property type="match status" value="1"/>
</dbReference>
<dbReference type="PROSITE" id="PS00041">
    <property type="entry name" value="HTH_ARAC_FAMILY_1"/>
    <property type="match status" value="1"/>
</dbReference>
<keyword evidence="5" id="KW-0472">Membrane</keyword>
<name>A0ABW9RNT0_9BACT</name>
<evidence type="ECO:0000256" key="4">
    <source>
        <dbReference type="PROSITE-ProRule" id="PRU00339"/>
    </source>
</evidence>
<keyword evidence="5" id="KW-0812">Transmembrane</keyword>
<evidence type="ECO:0000256" key="2">
    <source>
        <dbReference type="ARBA" id="ARBA00023125"/>
    </source>
</evidence>
<dbReference type="PRINTS" id="PR00032">
    <property type="entry name" value="HTHARAC"/>
</dbReference>
<sequence>MQNSTSKDSPFLRQVTEIIDGNLANEQVGVAELAEAMHMSRSNLLRKVQKEANCSVSQFIRQVRLQRALEMLRSNTLTVSEICYKVGFGSTSYFIKCFREQYGYTPGEAGQVEEAEAKATVEAPDDASPDKRKYGWLAMGVGVVLLALTAIFFFNNSPRHPYPVEKSIAVLPFINNSSDSANVYIINGVMESVLGHLQKIEDLRVVSRTSVEKYRNTNRSIPEITEELNVSYIVEGSGQKVGDEIRLNIQLIDAAGDRHLWAEEYQRNLGDIFDLQVDVAKSIAQEIQVIITPDEEKRIRKVPTDDMVAYDYYLKGIDALNRDSEEGVFEAIDWLGKAVKQDKNFALAYANIAIAYYYLDAFQVQKKYLSQLNYNADQALLIDAHLGEALIAKSFYYINVNDYEKALPYLERALESNPNSAQVLNALSNYYANYMPNTEKYLEYALKGIQLDINSNDSVTTSFIYLHVSNALIQVGFISQAREYAEKSLAYNPQNIYSDYLRAYIIYAADDDINSLQENLINILAKDTTRLDVLQEVAKVCYYNENYELANKYYSAFLRIKDSLDLDIYPAEYSKIAVLHDKLGMPDKADHYMKLFKDFADEDKSIYKHISLAAYYSYEGDTKRALEEMKLFALEDDYFYWILMFEDDPMMEKMKGNPEFDKVCRQLKDKFWKRHERIKATLAEKGLL</sequence>
<feature type="repeat" description="TPR" evidence="4">
    <location>
        <begin position="387"/>
        <end position="420"/>
    </location>
</feature>
<dbReference type="EMBL" id="SMLW01000526">
    <property type="protein sequence ID" value="MTI25581.1"/>
    <property type="molecule type" value="Genomic_DNA"/>
</dbReference>
<dbReference type="SUPFAM" id="SSF48452">
    <property type="entry name" value="TPR-like"/>
    <property type="match status" value="1"/>
</dbReference>
<gene>
    <name evidence="7" type="ORF">E1163_11565</name>
</gene>
<dbReference type="InterPro" id="IPR009057">
    <property type="entry name" value="Homeodomain-like_sf"/>
</dbReference>
<evidence type="ECO:0000256" key="1">
    <source>
        <dbReference type="ARBA" id="ARBA00023015"/>
    </source>
</evidence>
<dbReference type="InterPro" id="IPR011990">
    <property type="entry name" value="TPR-like_helical_dom_sf"/>
</dbReference>
<evidence type="ECO:0000313" key="7">
    <source>
        <dbReference type="EMBL" id="MTI25581.1"/>
    </source>
</evidence>
<evidence type="ECO:0000259" key="6">
    <source>
        <dbReference type="PROSITE" id="PS01124"/>
    </source>
</evidence>
<feature type="domain" description="HTH araC/xylS-type" evidence="6">
    <location>
        <begin position="13"/>
        <end position="112"/>
    </location>
</feature>